<dbReference type="PANTHER" id="PTHR43674:SF2">
    <property type="entry name" value="BETA-UREIDOPROPIONASE"/>
    <property type="match status" value="1"/>
</dbReference>
<dbReference type="InterPro" id="IPR003010">
    <property type="entry name" value="C-N_Hydrolase"/>
</dbReference>
<reference evidence="3 4" key="1">
    <citation type="submission" date="2019-05" db="EMBL/GenBank/DDBJ databases">
        <title>Roseovarius bejariae sp. nov., a moderately halophylic bacterium isolated from a saline soil in Rambla Salada (Murcia).</title>
        <authorList>
            <person name="Castro D.J."/>
            <person name="Gomez-Altuve A."/>
            <person name="Reina J.C."/>
            <person name="Rodriguez M."/>
            <person name="Sampedro I."/>
            <person name="Llamas I."/>
            <person name="Martinez-Checa F."/>
        </authorList>
    </citation>
    <scope>NUCLEOTIDE SEQUENCE [LARGE SCALE GENOMIC DNA]</scope>
    <source>
        <strain evidence="3 4">A21</strain>
    </source>
</reference>
<name>A0A844CLU2_9RHOB</name>
<dbReference type="PROSITE" id="PS50263">
    <property type="entry name" value="CN_HYDROLASE"/>
    <property type="match status" value="1"/>
</dbReference>
<dbReference type="RefSeq" id="WP_154151274.1">
    <property type="nucleotide sequence ID" value="NZ_SZWE01000001.1"/>
</dbReference>
<dbReference type="SUPFAM" id="SSF56317">
    <property type="entry name" value="Carbon-nitrogen hydrolase"/>
    <property type="match status" value="1"/>
</dbReference>
<organism evidence="3 4">
    <name type="scientific">Roseovarius bejariae</name>
    <dbReference type="NCBI Taxonomy" id="2576383"/>
    <lineage>
        <taxon>Bacteria</taxon>
        <taxon>Pseudomonadati</taxon>
        <taxon>Pseudomonadota</taxon>
        <taxon>Alphaproteobacteria</taxon>
        <taxon>Rhodobacterales</taxon>
        <taxon>Roseobacteraceae</taxon>
        <taxon>Roseovarius</taxon>
    </lineage>
</organism>
<sequence>MKLGVYQCKAAGLTAEERLARLERHIAGQGLDLVLCPELFPTGYNPALDYHALAESPDGPFAESMAGLARKHDTTIAYGYPERAGDSLYNSAALLDASGTLLANHRKRLPSPQSFEVTTFAKGPSVTFADLGDLRVAIIICYEVEFPESLRQAAQGGAHLVLVPTALGADWGVVAEKMVPTRALENGVWLAYADHAGEDGGLAFYGGSRIVAPDGQDVAVVGPGREGLVSVEMDLTRVVAAQARLPYLKNCVEL</sequence>
<keyword evidence="4" id="KW-1185">Reference proteome</keyword>
<dbReference type="PANTHER" id="PTHR43674">
    <property type="entry name" value="NITRILASE C965.09-RELATED"/>
    <property type="match status" value="1"/>
</dbReference>
<dbReference type="Proteomes" id="UP000564704">
    <property type="component" value="Unassembled WGS sequence"/>
</dbReference>
<dbReference type="Pfam" id="PF00795">
    <property type="entry name" value="CN_hydrolase"/>
    <property type="match status" value="1"/>
</dbReference>
<evidence type="ECO:0000259" key="2">
    <source>
        <dbReference type="PROSITE" id="PS50263"/>
    </source>
</evidence>
<dbReference type="InterPro" id="IPR036526">
    <property type="entry name" value="C-N_Hydrolase_sf"/>
</dbReference>
<dbReference type="OrthoDB" id="9811121at2"/>
<accession>A0A844CLU2</accession>
<proteinExistence type="predicted"/>
<dbReference type="EMBL" id="SZWE01000001">
    <property type="protein sequence ID" value="MRU15747.1"/>
    <property type="molecule type" value="Genomic_DNA"/>
</dbReference>
<dbReference type="InterPro" id="IPR050345">
    <property type="entry name" value="Aliph_Amidase/BUP"/>
</dbReference>
<feature type="domain" description="CN hydrolase" evidence="2">
    <location>
        <begin position="1"/>
        <end position="235"/>
    </location>
</feature>
<evidence type="ECO:0000256" key="1">
    <source>
        <dbReference type="ARBA" id="ARBA00022801"/>
    </source>
</evidence>
<dbReference type="Gene3D" id="3.60.110.10">
    <property type="entry name" value="Carbon-nitrogen hydrolase"/>
    <property type="match status" value="1"/>
</dbReference>
<dbReference type="AlphaFoldDB" id="A0A844CLU2"/>
<evidence type="ECO:0000313" key="3">
    <source>
        <dbReference type="EMBL" id="MRU15747.1"/>
    </source>
</evidence>
<protein>
    <submittedName>
        <fullName evidence="3">Hydrolase</fullName>
    </submittedName>
</protein>
<comment type="caution">
    <text evidence="3">The sequence shown here is derived from an EMBL/GenBank/DDBJ whole genome shotgun (WGS) entry which is preliminary data.</text>
</comment>
<keyword evidence="1 3" id="KW-0378">Hydrolase</keyword>
<evidence type="ECO:0000313" key="4">
    <source>
        <dbReference type="Proteomes" id="UP000564704"/>
    </source>
</evidence>
<gene>
    <name evidence="3" type="ORF">FDP25_09940</name>
</gene>
<dbReference type="GO" id="GO:0016811">
    <property type="term" value="F:hydrolase activity, acting on carbon-nitrogen (but not peptide) bonds, in linear amides"/>
    <property type="evidence" value="ECO:0007669"/>
    <property type="project" value="TreeGrafter"/>
</dbReference>